<dbReference type="RefSeq" id="WP_009322554.1">
    <property type="nucleotide sequence ID" value="NZ_CAUGBV010000007.1"/>
</dbReference>
<reference evidence="5 10" key="4">
    <citation type="submission" date="2019-08" db="EMBL/GenBank/DDBJ databases">
        <title>In-depth cultivation of the pig gut microbiome towards novel bacterial diversity and tailored functional studies.</title>
        <authorList>
            <person name="Wylensek D."/>
            <person name="Hitch T.C.A."/>
            <person name="Clavel T."/>
        </authorList>
    </citation>
    <scope>NUCLEOTIDE SEQUENCE [LARGE SCALE GENOMIC DNA]</scope>
    <source>
        <strain evidence="5 10">WCA3-601-WT-6J</strain>
    </source>
</reference>
<dbReference type="Proteomes" id="UP000449193">
    <property type="component" value="Unassembled WGS sequence"/>
</dbReference>
<keyword evidence="8" id="KW-1185">Reference proteome</keyword>
<dbReference type="SUPFAM" id="SSF54637">
    <property type="entry name" value="Thioesterase/thiol ester dehydrase-isomerase"/>
    <property type="match status" value="2"/>
</dbReference>
<reference evidence="4 9" key="2">
    <citation type="submission" date="2015-10" db="EMBL/GenBank/DDBJ databases">
        <title>A novel member of the family Ruminococcaceae isolated from human faeces.</title>
        <authorList>
            <person name="Shkoporov A.N."/>
            <person name="Chaplin A.V."/>
            <person name="Motuzova O.V."/>
            <person name="Kafarskaia L.I."/>
            <person name="Efimov B.A."/>
        </authorList>
    </citation>
    <scope>NUCLEOTIDE SEQUENCE [LARGE SCALE GENOMIC DNA]</scope>
    <source>
        <strain evidence="4 9">668</strain>
    </source>
</reference>
<dbReference type="AlphaFoldDB" id="A0A0D8IZC2"/>
<reference evidence="11 12" key="3">
    <citation type="journal article" date="2019" name="Nat. Med.">
        <title>A library of human gut bacterial isolates paired with longitudinal multiomics data enables mechanistic microbiome research.</title>
        <authorList>
            <person name="Poyet M."/>
            <person name="Groussin M."/>
            <person name="Gibbons S.M."/>
            <person name="Avila-Pacheco J."/>
            <person name="Jiang X."/>
            <person name="Kearney S.M."/>
            <person name="Perrotta A.R."/>
            <person name="Berdy B."/>
            <person name="Zhao S."/>
            <person name="Lieberman T.D."/>
            <person name="Swanson P.K."/>
            <person name="Smith M."/>
            <person name="Roesemann S."/>
            <person name="Alexander J.E."/>
            <person name="Rich S.A."/>
            <person name="Livny J."/>
            <person name="Vlamakis H."/>
            <person name="Clish C."/>
            <person name="Bullock K."/>
            <person name="Deik A."/>
            <person name="Scott J."/>
            <person name="Pierce K.A."/>
            <person name="Xavier R.J."/>
            <person name="Alm E.J."/>
        </authorList>
    </citation>
    <scope>NUCLEOTIDE SEQUENCE [LARGE SCALE GENOMIC DNA]</scope>
    <source>
        <strain evidence="6 12">BIOML-A4</strain>
        <strain evidence="7 11">BIOML-A7</strain>
    </source>
</reference>
<dbReference type="EMBL" id="WMZU01000006">
    <property type="protein sequence ID" value="MTS26746.1"/>
    <property type="molecule type" value="Genomic_DNA"/>
</dbReference>
<dbReference type="GeneID" id="42856858"/>
<dbReference type="Pfam" id="PF01643">
    <property type="entry name" value="Acyl-ACP_TE"/>
    <property type="match status" value="1"/>
</dbReference>
<evidence type="ECO:0000313" key="9">
    <source>
        <dbReference type="Proteomes" id="UP000053433"/>
    </source>
</evidence>
<dbReference type="EMBL" id="WMZR01000022">
    <property type="protein sequence ID" value="MTS52712.1"/>
    <property type="molecule type" value="Genomic_DNA"/>
</dbReference>
<accession>A0A0D8IZC2</accession>
<dbReference type="EMBL" id="LMUA01000006">
    <property type="protein sequence ID" value="KUE76820.1"/>
    <property type="molecule type" value="Genomic_DNA"/>
</dbReference>
<proteinExistence type="predicted"/>
<organism evidence="3 8">
    <name type="scientific">Ruthenibacterium lactatiformans</name>
    <dbReference type="NCBI Taxonomy" id="1550024"/>
    <lineage>
        <taxon>Bacteria</taxon>
        <taxon>Bacillati</taxon>
        <taxon>Bacillota</taxon>
        <taxon>Clostridia</taxon>
        <taxon>Eubacteriales</taxon>
        <taxon>Oscillospiraceae</taxon>
        <taxon>Ruthenibacterium</taxon>
    </lineage>
</organism>
<dbReference type="InterPro" id="IPR049427">
    <property type="entry name" value="Acyl-ACP_TE_C"/>
</dbReference>
<accession>A0A0W7TSM2</accession>
<name>A0A0D8IZC2_9FIRM</name>
<feature type="domain" description="Acyl-ACP thioesterase N-terminal hotdog" evidence="1">
    <location>
        <begin position="71"/>
        <end position="193"/>
    </location>
</feature>
<dbReference type="Proteomes" id="UP000472755">
    <property type="component" value="Unassembled WGS sequence"/>
</dbReference>
<evidence type="ECO:0000259" key="2">
    <source>
        <dbReference type="Pfam" id="PF20791"/>
    </source>
</evidence>
<evidence type="ECO:0000313" key="10">
    <source>
        <dbReference type="Proteomes" id="UP000431913"/>
    </source>
</evidence>
<dbReference type="Proteomes" id="UP000032483">
    <property type="component" value="Unassembled WGS sequence"/>
</dbReference>
<evidence type="ECO:0000313" key="12">
    <source>
        <dbReference type="Proteomes" id="UP000472755"/>
    </source>
</evidence>
<dbReference type="Gene3D" id="3.10.129.10">
    <property type="entry name" value="Hotdog Thioesterase"/>
    <property type="match status" value="1"/>
</dbReference>
<evidence type="ECO:0000259" key="1">
    <source>
        <dbReference type="Pfam" id="PF01643"/>
    </source>
</evidence>
<evidence type="ECO:0000313" key="8">
    <source>
        <dbReference type="Proteomes" id="UP000032483"/>
    </source>
</evidence>
<gene>
    <name evidence="4" type="ORF">ASJ35_05935</name>
    <name evidence="5" type="ORF">FYJ76_07485</name>
    <name evidence="7" type="ORF">GMD52_14390</name>
    <name evidence="6" type="ORF">GMD59_05530</name>
    <name evidence="3" type="ORF">TQ39_09690</name>
</gene>
<comment type="caution">
    <text evidence="3">The sequence shown here is derived from an EMBL/GenBank/DDBJ whole genome shotgun (WGS) entry which is preliminary data.</text>
</comment>
<evidence type="ECO:0000313" key="11">
    <source>
        <dbReference type="Proteomes" id="UP000449193"/>
    </source>
</evidence>
<evidence type="ECO:0000313" key="3">
    <source>
        <dbReference type="EMBL" id="KJF39834.1"/>
    </source>
</evidence>
<dbReference type="EMBL" id="JXXK01000012">
    <property type="protein sequence ID" value="KJF39834.1"/>
    <property type="molecule type" value="Genomic_DNA"/>
</dbReference>
<reference evidence="3" key="1">
    <citation type="submission" date="2015-02" db="EMBL/GenBank/DDBJ databases">
        <title>A novel member of the family Ruminococcaceae isolated from human feces.</title>
        <authorList>
            <person name="Shkoporov A.N."/>
            <person name="Chaplin A.V."/>
            <person name="Motuzova O.V."/>
            <person name="Kafarskaia L.I."/>
            <person name="Khokhlova E.V."/>
            <person name="Efimov B.A."/>
        </authorList>
    </citation>
    <scope>NUCLEOTIDE SEQUENCE [LARGE SCALE GENOMIC DNA]</scope>
    <source>
        <strain evidence="3">585-1</strain>
    </source>
</reference>
<evidence type="ECO:0000313" key="7">
    <source>
        <dbReference type="EMBL" id="MTS52712.1"/>
    </source>
</evidence>
<evidence type="ECO:0000313" key="6">
    <source>
        <dbReference type="EMBL" id="MTS26746.1"/>
    </source>
</evidence>
<protein>
    <recommendedName>
        <fullName evidence="13">Acyl-ACP thioesterase</fullName>
    </recommendedName>
</protein>
<dbReference type="Proteomes" id="UP000431913">
    <property type="component" value="Unassembled WGS sequence"/>
</dbReference>
<dbReference type="InterPro" id="IPR002864">
    <property type="entry name" value="Acyl-ACP_thioesterase_NHD"/>
</dbReference>
<evidence type="ECO:0000313" key="4">
    <source>
        <dbReference type="EMBL" id="KUE76820.1"/>
    </source>
</evidence>
<dbReference type="EMBL" id="VUNJ01000006">
    <property type="protein sequence ID" value="MST91787.1"/>
    <property type="molecule type" value="Genomic_DNA"/>
</dbReference>
<dbReference type="CDD" id="cd00586">
    <property type="entry name" value="4HBT"/>
    <property type="match status" value="1"/>
</dbReference>
<feature type="domain" description="Acyl-ACP thioesterase-like C-terminal" evidence="2">
    <location>
        <begin position="228"/>
        <end position="282"/>
    </location>
</feature>
<dbReference type="InterPro" id="IPR029069">
    <property type="entry name" value="HotDog_dom_sf"/>
</dbReference>
<sequence>MKNSRRLFFRLSGRSLGGNAGIVLLCNKKMAVGRFYGHRRESGGPGVRTQGAAREQADAAERERQQMNADFYSESFTVKAYECDAEARMTPGAILRRAQQISTDQCDLLGLTNEVYARTHTAFLLAKLAVEFYAPVRAGQCVTLATRPSAPQRAVYGRYTTLCAQDGTVLSAVDSRWILVDTRTKRILRRPPEDMPMPFVQPPVCELDVSLVKGEAQPVAEETAFYTRCDQNRHMNNTYYADIVCDHVPLERIAAHAPARLAVVYHSEVPMGASFTLLRAQTGENGWYFVGTDGEKKHFEANLTLTE</sequence>
<dbReference type="Proteomes" id="UP000053433">
    <property type="component" value="Unassembled WGS sequence"/>
</dbReference>
<evidence type="ECO:0008006" key="13">
    <source>
        <dbReference type="Google" id="ProtNLM"/>
    </source>
</evidence>
<dbReference type="GO" id="GO:0016790">
    <property type="term" value="F:thiolester hydrolase activity"/>
    <property type="evidence" value="ECO:0007669"/>
    <property type="project" value="InterPro"/>
</dbReference>
<dbReference type="Pfam" id="PF20791">
    <property type="entry name" value="Acyl-ACP_TE_C"/>
    <property type="match status" value="1"/>
</dbReference>
<dbReference type="GO" id="GO:0006633">
    <property type="term" value="P:fatty acid biosynthetic process"/>
    <property type="evidence" value="ECO:0007669"/>
    <property type="project" value="InterPro"/>
</dbReference>
<evidence type="ECO:0000313" key="5">
    <source>
        <dbReference type="EMBL" id="MST91787.1"/>
    </source>
</evidence>